<name>A0AAN5I5K3_9BILA</name>
<proteinExistence type="predicted"/>
<evidence type="ECO:0000313" key="2">
    <source>
        <dbReference type="Proteomes" id="UP001328107"/>
    </source>
</evidence>
<dbReference type="AlphaFoldDB" id="A0AAN5I5K3"/>
<protein>
    <submittedName>
        <fullName evidence="1">Uncharacterized protein</fullName>
    </submittedName>
</protein>
<reference evidence="2" key="1">
    <citation type="submission" date="2022-10" db="EMBL/GenBank/DDBJ databases">
        <title>Genome assembly of Pristionchus species.</title>
        <authorList>
            <person name="Yoshida K."/>
            <person name="Sommer R.J."/>
        </authorList>
    </citation>
    <scope>NUCLEOTIDE SEQUENCE [LARGE SCALE GENOMIC DNA]</scope>
    <source>
        <strain evidence="2">RS5460</strain>
    </source>
</reference>
<accession>A0AAN5I5K3</accession>
<dbReference type="Proteomes" id="UP001328107">
    <property type="component" value="Unassembled WGS sequence"/>
</dbReference>
<feature type="non-terminal residue" evidence="1">
    <location>
        <position position="1"/>
    </location>
</feature>
<evidence type="ECO:0000313" key="1">
    <source>
        <dbReference type="EMBL" id="GMR52274.1"/>
    </source>
</evidence>
<feature type="non-terminal residue" evidence="1">
    <location>
        <position position="201"/>
    </location>
</feature>
<gene>
    <name evidence="1" type="ORF">PMAYCL1PPCAC_22469</name>
</gene>
<comment type="caution">
    <text evidence="1">The sequence shown here is derived from an EMBL/GenBank/DDBJ whole genome shotgun (WGS) entry which is preliminary data.</text>
</comment>
<dbReference type="EMBL" id="BTRK01000005">
    <property type="protein sequence ID" value="GMR52274.1"/>
    <property type="molecule type" value="Genomic_DNA"/>
</dbReference>
<sequence>FPLPRQLSLFMKAKIDHIEMSKNLPIRIDEANLNQLSSLFHGCFIDKFTLVFDEMCISNLHLVPSFLARLQVKHVEFHLLRRLKDSEDLIPHFMCGKFAECLVKSGVRAVTFSGTNYPTSMPLRPGSAFDFLLVLFNAGITAISVLPDAHLVFLGITIDEFDALLTNLDMLSTRLRLQLKLRESIKGLNDGRRSMDRGFVD</sequence>
<organism evidence="1 2">
    <name type="scientific">Pristionchus mayeri</name>
    <dbReference type="NCBI Taxonomy" id="1317129"/>
    <lineage>
        <taxon>Eukaryota</taxon>
        <taxon>Metazoa</taxon>
        <taxon>Ecdysozoa</taxon>
        <taxon>Nematoda</taxon>
        <taxon>Chromadorea</taxon>
        <taxon>Rhabditida</taxon>
        <taxon>Rhabditina</taxon>
        <taxon>Diplogasteromorpha</taxon>
        <taxon>Diplogasteroidea</taxon>
        <taxon>Neodiplogasteridae</taxon>
        <taxon>Pristionchus</taxon>
    </lineage>
</organism>
<keyword evidence="2" id="KW-1185">Reference proteome</keyword>